<feature type="signal peptide" evidence="6">
    <location>
        <begin position="1"/>
        <end position="27"/>
    </location>
</feature>
<comment type="caution">
    <text evidence="8">The sequence shown here is derived from an EMBL/GenBank/DDBJ whole genome shotgun (WGS) entry which is preliminary data.</text>
</comment>
<sequence length="431" mass="45144">MRWRSLLATAFAAAFAVAPLAPGSAMADDDTSTVSWSVRPSSADGPDGRAWIELDVDPGEEVAEHLSVFNYGDRDVDFRLSAADGYFTETGRFNMLPADHESVDAGTWISLQTSVSVPAKSGVTVPFTISVPENATPGDHLAGVAASISSAGSGNVAVESRVGFRVLSRVSGELQPALTAYVLATYEGSVNPFEPGTAVVDYAISNTGNTRLAATPVIAVSGPFGAFAQSIPGDAIDEMGPGETRTFRVEVPDVWPLGLLSVDVSADPHVVPAESDTTPLPAAQSTALTAAIPWSQLVVVLVVVLLVWWWRRDRRRLRRDLQRQVAEAREQVRTEGEGRASVGVGIAAVIVAVGLILAVPVSATADTGADGIVIDIEIQPVEPPERASTVPRLPATGAEIDAWTIAAGGTLSALGVLLVASRRRRTAAPDR</sequence>
<evidence type="ECO:0000313" key="8">
    <source>
        <dbReference type="EMBL" id="NNH02991.1"/>
    </source>
</evidence>
<keyword evidence="5" id="KW-0472">Membrane</keyword>
<keyword evidence="5" id="KW-0812">Transmembrane</keyword>
<evidence type="ECO:0000256" key="1">
    <source>
        <dbReference type="ARBA" id="ARBA00022512"/>
    </source>
</evidence>
<gene>
    <name evidence="8" type="ORF">HLA99_03845</name>
</gene>
<dbReference type="Proteomes" id="UP000543598">
    <property type="component" value="Unassembled WGS sequence"/>
</dbReference>
<protein>
    <submittedName>
        <fullName evidence="8">LPXTG cell wall anchor domain-containing protein</fullName>
    </submittedName>
</protein>
<feature type="transmembrane region" description="Helical" evidence="5">
    <location>
        <begin position="291"/>
        <end position="310"/>
    </location>
</feature>
<organism evidence="8 9">
    <name type="scientific">Microbacterium ulmi</name>
    <dbReference type="NCBI Taxonomy" id="179095"/>
    <lineage>
        <taxon>Bacteria</taxon>
        <taxon>Bacillati</taxon>
        <taxon>Actinomycetota</taxon>
        <taxon>Actinomycetes</taxon>
        <taxon>Micrococcales</taxon>
        <taxon>Microbacteriaceae</taxon>
        <taxon>Microbacterium</taxon>
    </lineage>
</organism>
<dbReference type="Pfam" id="PF00746">
    <property type="entry name" value="Gram_pos_anchor"/>
    <property type="match status" value="1"/>
</dbReference>
<keyword evidence="2" id="KW-0964">Secreted</keyword>
<feature type="transmembrane region" description="Helical" evidence="5">
    <location>
        <begin position="402"/>
        <end position="421"/>
    </location>
</feature>
<keyword evidence="4" id="KW-0572">Peptidoglycan-anchor</keyword>
<evidence type="ECO:0000256" key="6">
    <source>
        <dbReference type="SAM" id="SignalP"/>
    </source>
</evidence>
<feature type="chain" id="PRO_5030865741" evidence="6">
    <location>
        <begin position="28"/>
        <end position="431"/>
    </location>
</feature>
<proteinExistence type="predicted"/>
<keyword evidence="5" id="KW-1133">Transmembrane helix</keyword>
<evidence type="ECO:0000259" key="7">
    <source>
        <dbReference type="Pfam" id="PF00746"/>
    </source>
</evidence>
<dbReference type="NCBIfam" id="TIGR01167">
    <property type="entry name" value="LPXTG_anchor"/>
    <property type="match status" value="1"/>
</dbReference>
<evidence type="ECO:0000313" key="9">
    <source>
        <dbReference type="Proteomes" id="UP000543598"/>
    </source>
</evidence>
<evidence type="ECO:0000256" key="2">
    <source>
        <dbReference type="ARBA" id="ARBA00022525"/>
    </source>
</evidence>
<accession>A0A7Y2LY61</accession>
<feature type="domain" description="Gram-positive cocci surface proteins LPxTG" evidence="7">
    <location>
        <begin position="387"/>
        <end position="424"/>
    </location>
</feature>
<keyword evidence="9" id="KW-1185">Reference proteome</keyword>
<evidence type="ECO:0000256" key="4">
    <source>
        <dbReference type="ARBA" id="ARBA00023088"/>
    </source>
</evidence>
<feature type="transmembrane region" description="Helical" evidence="5">
    <location>
        <begin position="340"/>
        <end position="361"/>
    </location>
</feature>
<keyword evidence="1" id="KW-0134">Cell wall</keyword>
<reference evidence="8 9" key="1">
    <citation type="submission" date="2020-05" db="EMBL/GenBank/DDBJ databases">
        <title>MicrobeNet Type strains.</title>
        <authorList>
            <person name="Nicholson A.C."/>
        </authorList>
    </citation>
    <scope>NUCLEOTIDE SEQUENCE [LARGE SCALE GENOMIC DNA]</scope>
    <source>
        <strain evidence="8 9">JCM 14282</strain>
    </source>
</reference>
<dbReference type="AlphaFoldDB" id="A0A7Y2LY61"/>
<evidence type="ECO:0000256" key="5">
    <source>
        <dbReference type="SAM" id="Phobius"/>
    </source>
</evidence>
<keyword evidence="3 6" id="KW-0732">Signal</keyword>
<name>A0A7Y2LY61_9MICO</name>
<dbReference type="EMBL" id="JABEMB010000003">
    <property type="protein sequence ID" value="NNH02991.1"/>
    <property type="molecule type" value="Genomic_DNA"/>
</dbReference>
<dbReference type="RefSeq" id="WP_167034880.1">
    <property type="nucleotide sequence ID" value="NZ_BAAANA010000002.1"/>
</dbReference>
<evidence type="ECO:0000256" key="3">
    <source>
        <dbReference type="ARBA" id="ARBA00022729"/>
    </source>
</evidence>
<dbReference type="InterPro" id="IPR019931">
    <property type="entry name" value="LPXTG_anchor"/>
</dbReference>